<organism evidence="8 9">
    <name type="scientific">Roseivivax lentus</name>
    <dbReference type="NCBI Taxonomy" id="633194"/>
    <lineage>
        <taxon>Bacteria</taxon>
        <taxon>Pseudomonadati</taxon>
        <taxon>Pseudomonadota</taxon>
        <taxon>Alphaproteobacteria</taxon>
        <taxon>Rhodobacterales</taxon>
        <taxon>Roseobacteraceae</taxon>
        <taxon>Roseivivax</taxon>
    </lineage>
</organism>
<dbReference type="AlphaFoldDB" id="A0A1N7NJP2"/>
<feature type="domain" description="Multidrug resistance protein MdtA-like barrel-sandwich hybrid" evidence="6">
    <location>
        <begin position="607"/>
        <end position="779"/>
    </location>
</feature>
<feature type="transmembrane region" description="Helical" evidence="5">
    <location>
        <begin position="349"/>
        <end position="371"/>
    </location>
</feature>
<feature type="transmembrane region" description="Helical" evidence="5">
    <location>
        <begin position="480"/>
        <end position="497"/>
    </location>
</feature>
<dbReference type="SUPFAM" id="SSF111369">
    <property type="entry name" value="HlyD-like secretion proteins"/>
    <property type="match status" value="2"/>
</dbReference>
<feature type="region of interest" description="Disordered" evidence="4">
    <location>
        <begin position="103"/>
        <end position="175"/>
    </location>
</feature>
<dbReference type="Pfam" id="PF25954">
    <property type="entry name" value="Beta-barrel_RND_2"/>
    <property type="match status" value="1"/>
</dbReference>
<evidence type="ECO:0000313" key="8">
    <source>
        <dbReference type="EMBL" id="SIS98584.1"/>
    </source>
</evidence>
<keyword evidence="5" id="KW-1133">Transmembrane helix</keyword>
<accession>A0A1N7NJP2</accession>
<dbReference type="PANTHER" id="PTHR32347:SF23">
    <property type="entry name" value="BLL5650 PROTEIN"/>
    <property type="match status" value="1"/>
</dbReference>
<feature type="compositionally biased region" description="Basic and acidic residues" evidence="4">
    <location>
        <begin position="142"/>
        <end position="158"/>
    </location>
</feature>
<feature type="domain" description="CusB-like beta-barrel" evidence="7">
    <location>
        <begin position="809"/>
        <end position="883"/>
    </location>
</feature>
<feature type="transmembrane region" description="Helical" evidence="5">
    <location>
        <begin position="383"/>
        <end position="403"/>
    </location>
</feature>
<dbReference type="EMBL" id="FTOQ01000008">
    <property type="protein sequence ID" value="SIS98584.1"/>
    <property type="molecule type" value="Genomic_DNA"/>
</dbReference>
<dbReference type="InterPro" id="IPR058625">
    <property type="entry name" value="MdtA-like_BSH"/>
</dbReference>
<dbReference type="Gene3D" id="2.40.30.170">
    <property type="match status" value="1"/>
</dbReference>
<evidence type="ECO:0000256" key="5">
    <source>
        <dbReference type="SAM" id="Phobius"/>
    </source>
</evidence>
<evidence type="ECO:0000256" key="1">
    <source>
        <dbReference type="ARBA" id="ARBA00004196"/>
    </source>
</evidence>
<dbReference type="GO" id="GO:0030313">
    <property type="term" value="C:cell envelope"/>
    <property type="evidence" value="ECO:0007669"/>
    <property type="project" value="UniProtKB-SubCell"/>
</dbReference>
<dbReference type="Proteomes" id="UP000186684">
    <property type="component" value="Unassembled WGS sequence"/>
</dbReference>
<keyword evidence="9" id="KW-1185">Reference proteome</keyword>
<proteinExistence type="predicted"/>
<evidence type="ECO:0000313" key="9">
    <source>
        <dbReference type="Proteomes" id="UP000186684"/>
    </source>
</evidence>
<evidence type="ECO:0000256" key="2">
    <source>
        <dbReference type="ARBA" id="ARBA00023054"/>
    </source>
</evidence>
<keyword evidence="5" id="KW-0812">Transmembrane</keyword>
<feature type="transmembrane region" description="Helical" evidence="5">
    <location>
        <begin position="444"/>
        <end position="468"/>
    </location>
</feature>
<reference evidence="9" key="1">
    <citation type="submission" date="2017-01" db="EMBL/GenBank/DDBJ databases">
        <authorList>
            <person name="Varghese N."/>
            <person name="Submissions S."/>
        </authorList>
    </citation>
    <scope>NUCLEOTIDE SEQUENCE [LARGE SCALE GENOMIC DNA]</scope>
    <source>
        <strain evidence="9">DSM 29430</strain>
    </source>
</reference>
<dbReference type="Gene3D" id="2.40.50.100">
    <property type="match status" value="1"/>
</dbReference>
<evidence type="ECO:0000256" key="4">
    <source>
        <dbReference type="SAM" id="MobiDB-lite"/>
    </source>
</evidence>
<feature type="coiled-coil region" evidence="3">
    <location>
        <begin position="635"/>
        <end position="681"/>
    </location>
</feature>
<sequence>MSPSGATAKDRRFPTRYRLAEGVTLTEVQDRSRNTPGAFVKTGTGALFRIGREELFLLRGLIDGTPFVDLAEEFRRKMHFAVGITDIQSFAADMVGKKVLTGEDATANTPQRRQRPAVVASNASETRGMEKAAEAESAADESPEKTGPRPEAGRDTRPEAFAFDAGSDDEDDDEDDLGRVEIEEVLRFGQKAESARKQTTGFGGADPRIAQREMAFEGKEPEPNIRDMDIVLFNPSSLLRGLTKVFWPLAYVISSILLPLGLLAILSIFNRLSEVQAAVFASSTTFSLAAILVMSLFTVNLVTRLVIGAVIQRRGGEVRRFGVNFLFFLIPRFAIDMTALAKLDRDGRIAVFASALRTRFAIFALATLFWAMFRQSGTSIDEIMAILGQMALFSFLLLAFPLFGGEGYQLLCAHFQQPMLRERSISYLFGLKSAPKDPSAADRWAYSLFGMGSLLTSALLATLLVAYLSTALERRFNGTGVVIFLVLLGLTLVWFMVSRARGRKLRKHLIKEHIAAQKATQDGGAPGRPGLPALRPANTLPVPAQKTSMQVYKPLPGLYGDNAKGSRFWVWVRRFLGIGMLAGAVFVAFLPYNYETGGDFTVLADDRVQVVARVPSELALLAVDEGDIVAEGDLLAELDNTRERHQLQVSQAELAKARAQLRNLEEGASAEEIRVAEEQVERQRVQLPYLQSEAERAEELRGRGVIPEAEAERLIGAYETGKAEMRAAEANLEKVRAAASATEIAILQADIDRLVAEVDYNQSNLDATRIAAPVAGRVVFAREGPVVGKYYDRGTALMEIEDHSIARAEIKVPEADVGLVEVGERVRLKFWSLPGEEKIGTVSSFAPVAEDEEFGKIVRVKTSLANENGQFRPGMTGYAKIEGAEMKVWEAYTRLFVRFFLIEFWGWIP</sequence>
<evidence type="ECO:0000259" key="7">
    <source>
        <dbReference type="Pfam" id="PF25954"/>
    </source>
</evidence>
<keyword evidence="2 3" id="KW-0175">Coiled coil</keyword>
<dbReference type="Pfam" id="PF25917">
    <property type="entry name" value="BSH_RND"/>
    <property type="match status" value="1"/>
</dbReference>
<dbReference type="STRING" id="633194.SAMN05421759_108172"/>
<comment type="subcellular location">
    <subcellularLocation>
        <location evidence="1">Cell envelope</location>
    </subcellularLocation>
</comment>
<evidence type="ECO:0000256" key="3">
    <source>
        <dbReference type="SAM" id="Coils"/>
    </source>
</evidence>
<feature type="transmembrane region" description="Helical" evidence="5">
    <location>
        <begin position="568"/>
        <end position="590"/>
    </location>
</feature>
<feature type="transmembrane region" description="Helical" evidence="5">
    <location>
        <begin position="289"/>
        <end position="311"/>
    </location>
</feature>
<gene>
    <name evidence="8" type="ORF">SAMN05421759_108172</name>
</gene>
<feature type="compositionally biased region" description="Acidic residues" evidence="4">
    <location>
        <begin position="166"/>
        <end position="175"/>
    </location>
</feature>
<feature type="transmembrane region" description="Helical" evidence="5">
    <location>
        <begin position="323"/>
        <end position="343"/>
    </location>
</feature>
<feature type="transmembrane region" description="Helical" evidence="5">
    <location>
        <begin position="245"/>
        <end position="269"/>
    </location>
</feature>
<evidence type="ECO:0000259" key="6">
    <source>
        <dbReference type="Pfam" id="PF25917"/>
    </source>
</evidence>
<protein>
    <submittedName>
        <fullName evidence="8">Multidrug resistance efflux pump</fullName>
    </submittedName>
</protein>
<feature type="coiled-coil region" evidence="3">
    <location>
        <begin position="718"/>
        <end position="745"/>
    </location>
</feature>
<dbReference type="InterPro" id="IPR058792">
    <property type="entry name" value="Beta-barrel_RND_2"/>
</dbReference>
<keyword evidence="5" id="KW-0472">Membrane</keyword>
<dbReference type="PANTHER" id="PTHR32347">
    <property type="entry name" value="EFFLUX SYSTEM COMPONENT YKNX-RELATED"/>
    <property type="match status" value="1"/>
</dbReference>
<dbReference type="InterPro" id="IPR050465">
    <property type="entry name" value="UPF0194_transport"/>
</dbReference>
<name>A0A1N7NJP2_9RHOB</name>